<evidence type="ECO:0000256" key="5">
    <source>
        <dbReference type="ARBA" id="ARBA00023242"/>
    </source>
</evidence>
<dbReference type="STRING" id="75913.A0A0K0FJI3"/>
<dbReference type="WBParaSite" id="SVE_0905700.1">
    <property type="protein sequence ID" value="SVE_0905700.1"/>
    <property type="gene ID" value="SVE_0905700"/>
</dbReference>
<keyword evidence="3 6" id="KW-0862">Zinc</keyword>
<dbReference type="Pfam" id="PF00751">
    <property type="entry name" value="DM"/>
    <property type="match status" value="1"/>
</dbReference>
<dbReference type="PROSITE" id="PS40000">
    <property type="entry name" value="DM_1"/>
    <property type="match status" value="1"/>
</dbReference>
<protein>
    <submittedName>
        <fullName evidence="9">Doublesex- and mab-3-related transcription factor 3 (inferred by orthology to a human protein)</fullName>
    </submittedName>
</protein>
<keyword evidence="4 6" id="KW-0238">DNA-binding</keyword>
<reference evidence="9" key="2">
    <citation type="submission" date="2015-08" db="UniProtKB">
        <authorList>
            <consortium name="WormBaseParasite"/>
        </authorList>
    </citation>
    <scope>IDENTIFICATION</scope>
</reference>
<dbReference type="PANTHER" id="PTHR12322:SF119">
    <property type="entry name" value="DOUBLESEX- AND MAB-3-RELATED TRANSCRIPTION FACTOR DMD-4"/>
    <property type="match status" value="1"/>
</dbReference>
<evidence type="ECO:0000313" key="8">
    <source>
        <dbReference type="Proteomes" id="UP000035680"/>
    </source>
</evidence>
<dbReference type="InterPro" id="IPR026607">
    <property type="entry name" value="DMRT"/>
</dbReference>
<dbReference type="GO" id="GO:0005634">
    <property type="term" value="C:nucleus"/>
    <property type="evidence" value="ECO:0007669"/>
    <property type="project" value="UniProtKB-SubCell"/>
</dbReference>
<dbReference type="GO" id="GO:0000981">
    <property type="term" value="F:DNA-binding transcription factor activity, RNA polymerase II-specific"/>
    <property type="evidence" value="ECO:0007669"/>
    <property type="project" value="TreeGrafter"/>
</dbReference>
<feature type="domain" description="DM" evidence="7">
    <location>
        <begin position="47"/>
        <end position="94"/>
    </location>
</feature>
<keyword evidence="2 6" id="KW-0479">Metal-binding</keyword>
<comment type="subcellular location">
    <subcellularLocation>
        <location evidence="6">Nucleus</location>
    </subcellularLocation>
</comment>
<dbReference type="Gene3D" id="4.10.1040.10">
    <property type="entry name" value="DM DNA-binding domain"/>
    <property type="match status" value="1"/>
</dbReference>
<dbReference type="GO" id="GO:0000978">
    <property type="term" value="F:RNA polymerase II cis-regulatory region sequence-specific DNA binding"/>
    <property type="evidence" value="ECO:0007669"/>
    <property type="project" value="TreeGrafter"/>
</dbReference>
<dbReference type="FunFam" id="4.10.1040.10:FF:000001">
    <property type="entry name" value="doublesex- and mab-3-related transcription factor 1"/>
    <property type="match status" value="1"/>
</dbReference>
<dbReference type="PANTHER" id="PTHR12322">
    <property type="entry name" value="DOUBLESEX AND MAB-3 RELATED TRANSCRIPTION FACTOR DMRT"/>
    <property type="match status" value="1"/>
</dbReference>
<dbReference type="PROSITE" id="PS50809">
    <property type="entry name" value="DM_2"/>
    <property type="match status" value="1"/>
</dbReference>
<dbReference type="GO" id="GO:0007548">
    <property type="term" value="P:sex differentiation"/>
    <property type="evidence" value="ECO:0007669"/>
    <property type="project" value="TreeGrafter"/>
</dbReference>
<evidence type="ECO:0000256" key="1">
    <source>
        <dbReference type="ARBA" id="ARBA00006834"/>
    </source>
</evidence>
<dbReference type="SMART" id="SM00301">
    <property type="entry name" value="DM"/>
    <property type="match status" value="1"/>
</dbReference>
<dbReference type="InterPro" id="IPR036407">
    <property type="entry name" value="DM_DNA-bd_sf"/>
</dbReference>
<keyword evidence="8" id="KW-1185">Reference proteome</keyword>
<dbReference type="Proteomes" id="UP000035680">
    <property type="component" value="Unassembled WGS sequence"/>
</dbReference>
<evidence type="ECO:0000313" key="9">
    <source>
        <dbReference type="WBParaSite" id="SVE_0905700.1"/>
    </source>
</evidence>
<dbReference type="GO" id="GO:0046872">
    <property type="term" value="F:metal ion binding"/>
    <property type="evidence" value="ECO:0007669"/>
    <property type="project" value="UniProtKB-KW"/>
</dbReference>
<evidence type="ECO:0000256" key="6">
    <source>
        <dbReference type="PROSITE-ProRule" id="PRU00070"/>
    </source>
</evidence>
<evidence type="ECO:0000256" key="4">
    <source>
        <dbReference type="ARBA" id="ARBA00023125"/>
    </source>
</evidence>
<accession>A0A0K0FJI3</accession>
<name>A0A0K0FJI3_STRVS</name>
<dbReference type="Pfam" id="PF03474">
    <property type="entry name" value="DMA"/>
    <property type="match status" value="1"/>
</dbReference>
<organism evidence="8 9">
    <name type="scientific">Strongyloides venezuelensis</name>
    <name type="common">Threadworm</name>
    <dbReference type="NCBI Taxonomy" id="75913"/>
    <lineage>
        <taxon>Eukaryota</taxon>
        <taxon>Metazoa</taxon>
        <taxon>Ecdysozoa</taxon>
        <taxon>Nematoda</taxon>
        <taxon>Chromadorea</taxon>
        <taxon>Rhabditida</taxon>
        <taxon>Tylenchina</taxon>
        <taxon>Panagrolaimomorpha</taxon>
        <taxon>Strongyloidoidea</taxon>
        <taxon>Strongyloididae</taxon>
        <taxon>Strongyloides</taxon>
    </lineage>
</organism>
<dbReference type="SUPFAM" id="SSF82927">
    <property type="entry name" value="Cysteine-rich DNA binding domain, (DM domain)"/>
    <property type="match status" value="1"/>
</dbReference>
<feature type="DNA-binding region" description="DM" evidence="6">
    <location>
        <begin position="47"/>
        <end position="94"/>
    </location>
</feature>
<dbReference type="AlphaFoldDB" id="A0A0K0FJI3"/>
<sequence>MFESFGFMATPINSVNHFDFNQKQSLLKNHYGVARGEILEKERKPKCARCRNHGMVSWLKGHKRHCKYKNCICEKCNLIAERQKVMAAQVALKRKQAAEDAIALGLRVVSGQSINRLPQGPVWNFKNDETFITSPKLDNFKEDNKKELNCNIKDIKECNKNKIITNQQKALFDVQRRIPPLQLLSKLFEDQDKQVLELILESFNGDVLSAIEHFVSIRQYKENRKNESVQDMKNEIMDGKTKDCIIEKRKYCSKGNSQDFSMSRLLNISSSPSSTNFSNLTFENNLNNPHVMFSVIPQNWHLSMEHQQNKFNLEHSCSSDESVIKSPSPTSGIVV</sequence>
<keyword evidence="5 6" id="KW-0539">Nucleus</keyword>
<evidence type="ECO:0000256" key="2">
    <source>
        <dbReference type="ARBA" id="ARBA00022723"/>
    </source>
</evidence>
<proteinExistence type="inferred from homology"/>
<evidence type="ECO:0000256" key="3">
    <source>
        <dbReference type="ARBA" id="ARBA00022833"/>
    </source>
</evidence>
<dbReference type="InterPro" id="IPR005173">
    <property type="entry name" value="DMA"/>
</dbReference>
<dbReference type="InterPro" id="IPR001275">
    <property type="entry name" value="DM_DNA-bd"/>
</dbReference>
<reference evidence="8" key="1">
    <citation type="submission" date="2014-07" db="EMBL/GenBank/DDBJ databases">
        <authorList>
            <person name="Martin A.A"/>
            <person name="De Silva N."/>
        </authorList>
    </citation>
    <scope>NUCLEOTIDE SEQUENCE</scope>
</reference>
<comment type="similarity">
    <text evidence="1">Belongs to the DMRT family.</text>
</comment>
<evidence type="ECO:0000259" key="7">
    <source>
        <dbReference type="PROSITE" id="PS50809"/>
    </source>
</evidence>